<dbReference type="Proteomes" id="UP000011991">
    <property type="component" value="Unassembled WGS sequence"/>
</dbReference>
<evidence type="ECO:0000313" key="2">
    <source>
        <dbReference type="Proteomes" id="UP000011991"/>
    </source>
</evidence>
<name>M5S5H4_9BACT</name>
<accession>M5S5H4</accession>
<gene>
    <name evidence="1" type="ORF">RMSM_00227</name>
</gene>
<organism evidence="1 2">
    <name type="scientific">Rhodopirellula maiorica SM1</name>
    <dbReference type="NCBI Taxonomy" id="1265738"/>
    <lineage>
        <taxon>Bacteria</taxon>
        <taxon>Pseudomonadati</taxon>
        <taxon>Planctomycetota</taxon>
        <taxon>Planctomycetia</taxon>
        <taxon>Pirellulales</taxon>
        <taxon>Pirellulaceae</taxon>
        <taxon>Novipirellula</taxon>
    </lineage>
</organism>
<reference evidence="1 2" key="1">
    <citation type="journal article" date="2013" name="Mar. Genomics">
        <title>Expression of sulfatases in Rhodopirellula baltica and the diversity of sulfatases in the genus Rhodopirellula.</title>
        <authorList>
            <person name="Wegner C.E."/>
            <person name="Richter-Heitmann T."/>
            <person name="Klindworth A."/>
            <person name="Klockow C."/>
            <person name="Richter M."/>
            <person name="Achstetter T."/>
            <person name="Glockner F.O."/>
            <person name="Harder J."/>
        </authorList>
    </citation>
    <scope>NUCLEOTIDE SEQUENCE [LARGE SCALE GENOMIC DNA]</scope>
    <source>
        <strain evidence="1 2">SM1</strain>
    </source>
</reference>
<sequence length="46" mass="5147">MYTPIPTATTSKSSPVFLTTLDFAELDFAELDFAELFGCFRLVAIR</sequence>
<protein>
    <submittedName>
        <fullName evidence="1">Uncharacterized protein</fullName>
    </submittedName>
</protein>
<evidence type="ECO:0000313" key="1">
    <source>
        <dbReference type="EMBL" id="EMI22897.1"/>
    </source>
</evidence>
<comment type="caution">
    <text evidence="1">The sequence shown here is derived from an EMBL/GenBank/DDBJ whole genome shotgun (WGS) entry which is preliminary data.</text>
</comment>
<keyword evidence="2" id="KW-1185">Reference proteome</keyword>
<proteinExistence type="predicted"/>
<dbReference type="EMBL" id="ANOG01000025">
    <property type="protein sequence ID" value="EMI22897.1"/>
    <property type="molecule type" value="Genomic_DNA"/>
</dbReference>
<dbReference type="AlphaFoldDB" id="M5S5H4"/>
<dbReference type="PATRIC" id="fig|1265738.3.peg.236"/>